<reference evidence="3 4" key="1">
    <citation type="submission" date="2017-01" db="EMBL/GenBank/DDBJ databases">
        <title>Genome analysis of Paenibacillus selenitrireducens ES3-24.</title>
        <authorList>
            <person name="Xu D."/>
            <person name="Yao R."/>
            <person name="Zheng S."/>
        </authorList>
    </citation>
    <scope>NUCLEOTIDE SEQUENCE [LARGE SCALE GENOMIC DNA]</scope>
    <source>
        <strain evidence="3 4">ES3-24</strain>
    </source>
</reference>
<evidence type="ECO:0000313" key="4">
    <source>
        <dbReference type="Proteomes" id="UP000190188"/>
    </source>
</evidence>
<keyword evidence="1" id="KW-0547">Nucleotide-binding</keyword>
<keyword evidence="4" id="KW-1185">Reference proteome</keyword>
<evidence type="ECO:0000256" key="1">
    <source>
        <dbReference type="PROSITE-ProRule" id="PRU00409"/>
    </source>
</evidence>
<protein>
    <recommendedName>
        <fullName evidence="2">ATP-grasp domain-containing protein</fullName>
    </recommendedName>
</protein>
<comment type="caution">
    <text evidence="3">The sequence shown here is derived from an EMBL/GenBank/DDBJ whole genome shotgun (WGS) entry which is preliminary data.</text>
</comment>
<dbReference type="STRING" id="1324314.BVG16_00505"/>
<feature type="domain" description="ATP-grasp" evidence="2">
    <location>
        <begin position="249"/>
        <end position="447"/>
    </location>
</feature>
<dbReference type="EMBL" id="MSZX01000001">
    <property type="protein sequence ID" value="OPA80866.1"/>
    <property type="molecule type" value="Genomic_DNA"/>
</dbReference>
<dbReference type="PROSITE" id="PS50975">
    <property type="entry name" value="ATP_GRASP"/>
    <property type="match status" value="1"/>
</dbReference>
<evidence type="ECO:0000313" key="3">
    <source>
        <dbReference type="EMBL" id="OPA80866.1"/>
    </source>
</evidence>
<proteinExistence type="predicted"/>
<dbReference type="SUPFAM" id="SSF56059">
    <property type="entry name" value="Glutathione synthetase ATP-binding domain-like"/>
    <property type="match status" value="1"/>
</dbReference>
<accession>A0A1T2XM99</accession>
<dbReference type="GO" id="GO:0046872">
    <property type="term" value="F:metal ion binding"/>
    <property type="evidence" value="ECO:0007669"/>
    <property type="project" value="InterPro"/>
</dbReference>
<sequence length="452" mass="51105">MSKTKISIQVTSSGVTQEDVLMIGESTIKQWKIPTHQYVMLQFGSFKEHVKIVSVPKYNGLRIQTPLARRMGLFSGAQLRFHFRNGTLRLGPLISVLVTRDDPDNLEKPFGTITLFCKELVDACRSQGAYVYFFTPEHIGSSTNSIQGWVYHERWQKVMMPIADVINNRLTSRKFENKPSVQQFLKEVKSRYNTQFFNEKFLDKTEVFDALRGDPALQRYLPESRLLRNYAGLKTMCAKYSTVFLKPVRGSLGKGIIRISRQGTMYLAQYATINGTKKLSYPSLLKLFESLSGKMKTTKYQMQQGLMLIDNTSRPVDFRALVQKNATGKWHVTSIVGRIAGSNHFVSNLARGGSLSTVKEAVMKSNLPQSVKGEAHLKLHKAALEISKGIDTRIPAHFGELGIDLALDTSGHVWLLEVNSKPSKNDNTPLRENKIRPSVKQMIEYSRFLSGF</sequence>
<gene>
    <name evidence="3" type="ORF">BVG16_00505</name>
</gene>
<dbReference type="Gene3D" id="3.30.470.20">
    <property type="entry name" value="ATP-grasp fold, B domain"/>
    <property type="match status" value="1"/>
</dbReference>
<keyword evidence="1" id="KW-0067">ATP-binding</keyword>
<dbReference type="Proteomes" id="UP000190188">
    <property type="component" value="Unassembled WGS sequence"/>
</dbReference>
<dbReference type="RefSeq" id="WP_078496570.1">
    <property type="nucleotide sequence ID" value="NZ_MSZX01000001.1"/>
</dbReference>
<dbReference type="AlphaFoldDB" id="A0A1T2XM99"/>
<dbReference type="InterPro" id="IPR011761">
    <property type="entry name" value="ATP-grasp"/>
</dbReference>
<dbReference type="Pfam" id="PF14398">
    <property type="entry name" value="ATPgrasp_YheCD"/>
    <property type="match status" value="1"/>
</dbReference>
<dbReference type="GO" id="GO:0005524">
    <property type="term" value="F:ATP binding"/>
    <property type="evidence" value="ECO:0007669"/>
    <property type="project" value="UniProtKB-UniRule"/>
</dbReference>
<dbReference type="InterPro" id="IPR026838">
    <property type="entry name" value="YheC/D"/>
</dbReference>
<evidence type="ECO:0000259" key="2">
    <source>
        <dbReference type="PROSITE" id="PS50975"/>
    </source>
</evidence>
<dbReference type="OrthoDB" id="7869153at2"/>
<organism evidence="3 4">
    <name type="scientific">Paenibacillus selenitireducens</name>
    <dbReference type="NCBI Taxonomy" id="1324314"/>
    <lineage>
        <taxon>Bacteria</taxon>
        <taxon>Bacillati</taxon>
        <taxon>Bacillota</taxon>
        <taxon>Bacilli</taxon>
        <taxon>Bacillales</taxon>
        <taxon>Paenibacillaceae</taxon>
        <taxon>Paenibacillus</taxon>
    </lineage>
</organism>
<name>A0A1T2XM99_9BACL</name>